<evidence type="ECO:0000313" key="1">
    <source>
        <dbReference type="EMBL" id="MFD1188928.1"/>
    </source>
</evidence>
<dbReference type="EMBL" id="JBHTLD010000563">
    <property type="protein sequence ID" value="MFD1188928.1"/>
    <property type="molecule type" value="Genomic_DNA"/>
</dbReference>
<name>A0ABW3SW94_9BACT</name>
<comment type="caution">
    <text evidence="1">The sequence shown here is derived from an EMBL/GenBank/DDBJ whole genome shotgun (WGS) entry which is preliminary data.</text>
</comment>
<accession>A0ABW3SW94</accession>
<proteinExistence type="predicted"/>
<protein>
    <submittedName>
        <fullName evidence="1">Uncharacterized protein</fullName>
    </submittedName>
</protein>
<reference evidence="2" key="1">
    <citation type="journal article" date="2019" name="Int. J. Syst. Evol. Microbiol.">
        <title>The Global Catalogue of Microorganisms (GCM) 10K type strain sequencing project: providing services to taxonomists for standard genome sequencing and annotation.</title>
        <authorList>
            <consortium name="The Broad Institute Genomics Platform"/>
            <consortium name="The Broad Institute Genome Sequencing Center for Infectious Disease"/>
            <person name="Wu L."/>
            <person name="Ma J."/>
        </authorList>
    </citation>
    <scope>NUCLEOTIDE SEQUENCE [LARGE SCALE GENOMIC DNA]</scope>
    <source>
        <strain evidence="2">JCM 31319</strain>
    </source>
</reference>
<sequence>MKSILVVSPSFPYPSDYGGGVDIWRRIKSLVKLGYKVDLLATVKSQPVKEDIEYVKGILNDVLFVERENKAVYLLSKTPLQVKSRAKLRDISLSNAYDITILEGDYVGMILENKSLHTKHILLRNHNDESKYFKKLAFSS</sequence>
<gene>
    <name evidence="1" type="ORF">ACFQ2O_22505</name>
</gene>
<evidence type="ECO:0000313" key="2">
    <source>
        <dbReference type="Proteomes" id="UP001597094"/>
    </source>
</evidence>
<dbReference type="Proteomes" id="UP001597094">
    <property type="component" value="Unassembled WGS sequence"/>
</dbReference>
<feature type="non-terminal residue" evidence="1">
    <location>
        <position position="140"/>
    </location>
</feature>
<keyword evidence="2" id="KW-1185">Reference proteome</keyword>
<dbReference type="RefSeq" id="WP_377533283.1">
    <property type="nucleotide sequence ID" value="NZ_JBHTLD010000563.1"/>
</dbReference>
<organism evidence="1 2">
    <name type="scientific">Pontibacter rugosus</name>
    <dbReference type="NCBI Taxonomy" id="1745966"/>
    <lineage>
        <taxon>Bacteria</taxon>
        <taxon>Pseudomonadati</taxon>
        <taxon>Bacteroidota</taxon>
        <taxon>Cytophagia</taxon>
        <taxon>Cytophagales</taxon>
        <taxon>Hymenobacteraceae</taxon>
        <taxon>Pontibacter</taxon>
    </lineage>
</organism>